<dbReference type="AlphaFoldDB" id="A0AAE7B783"/>
<dbReference type="CDD" id="cd13565">
    <property type="entry name" value="PBP2_PstS"/>
    <property type="match status" value="1"/>
</dbReference>
<keyword evidence="5 6" id="KW-0592">Phosphate transport</keyword>
<reference evidence="9 10" key="1">
    <citation type="submission" date="2020-05" db="EMBL/GenBank/DDBJ databases">
        <title>Complete genome sequencing of Campylobacter and Arcobacter type strains.</title>
        <authorList>
            <person name="Miller W.G."/>
            <person name="Yee E."/>
        </authorList>
    </citation>
    <scope>NUCLEOTIDE SEQUENCE [LARGE SCALE GENOMIC DNA]</scope>
    <source>
        <strain evidence="9 10">LMG 26156</strain>
    </source>
</reference>
<keyword evidence="7" id="KW-0732">Signal</keyword>
<dbReference type="PANTHER" id="PTHR42996">
    <property type="entry name" value="PHOSPHATE-BINDING PROTEIN PSTS"/>
    <property type="match status" value="1"/>
</dbReference>
<dbReference type="InterPro" id="IPR024370">
    <property type="entry name" value="PBP_domain"/>
</dbReference>
<dbReference type="NCBIfam" id="TIGR00975">
    <property type="entry name" value="3a0107s03"/>
    <property type="match status" value="1"/>
</dbReference>
<dbReference type="PIRSF" id="PIRSF002756">
    <property type="entry name" value="PstS"/>
    <property type="match status" value="1"/>
</dbReference>
<evidence type="ECO:0000256" key="3">
    <source>
        <dbReference type="ARBA" id="ARBA00011529"/>
    </source>
</evidence>
<name>A0AAE7B783_9BACT</name>
<evidence type="ECO:0000256" key="6">
    <source>
        <dbReference type="PIRNR" id="PIRNR002756"/>
    </source>
</evidence>
<evidence type="ECO:0000256" key="1">
    <source>
        <dbReference type="ARBA" id="ARBA00002841"/>
    </source>
</evidence>
<dbReference type="Pfam" id="PF12849">
    <property type="entry name" value="PBP_like_2"/>
    <property type="match status" value="1"/>
</dbReference>
<evidence type="ECO:0000259" key="8">
    <source>
        <dbReference type="Pfam" id="PF12849"/>
    </source>
</evidence>
<dbReference type="Proteomes" id="UP000503482">
    <property type="component" value="Chromosome"/>
</dbReference>
<feature type="domain" description="PBP" evidence="8">
    <location>
        <begin position="19"/>
        <end position="302"/>
    </location>
</feature>
<dbReference type="PANTHER" id="PTHR42996:SF1">
    <property type="entry name" value="PHOSPHATE-BINDING PROTEIN PSTS"/>
    <property type="match status" value="1"/>
</dbReference>
<keyword evidence="4 6" id="KW-0813">Transport</keyword>
<keyword evidence="10" id="KW-1185">Reference proteome</keyword>
<proteinExistence type="inferred from homology"/>
<dbReference type="Gene3D" id="3.40.190.10">
    <property type="entry name" value="Periplasmic binding protein-like II"/>
    <property type="match status" value="2"/>
</dbReference>
<comment type="function">
    <text evidence="1">Part of the ABC transporter complex PstSACB involved in phosphate import.</text>
</comment>
<evidence type="ECO:0000313" key="10">
    <source>
        <dbReference type="Proteomes" id="UP000503482"/>
    </source>
</evidence>
<organism evidence="9 10">
    <name type="scientific">Arcobacter venerupis</name>
    <dbReference type="NCBI Taxonomy" id="1054033"/>
    <lineage>
        <taxon>Bacteria</taxon>
        <taxon>Pseudomonadati</taxon>
        <taxon>Campylobacterota</taxon>
        <taxon>Epsilonproteobacteria</taxon>
        <taxon>Campylobacterales</taxon>
        <taxon>Arcobacteraceae</taxon>
        <taxon>Arcobacter</taxon>
    </lineage>
</organism>
<comment type="subunit">
    <text evidence="3">The complex is composed of two ATP-binding proteins (PstB), two transmembrane proteins (PstC and PstA) and a solute-binding protein (PstS).</text>
</comment>
<dbReference type="GO" id="GO:0043190">
    <property type="term" value="C:ATP-binding cassette (ABC) transporter complex"/>
    <property type="evidence" value="ECO:0007669"/>
    <property type="project" value="InterPro"/>
</dbReference>
<evidence type="ECO:0000256" key="7">
    <source>
        <dbReference type="SAM" id="SignalP"/>
    </source>
</evidence>
<dbReference type="GO" id="GO:0035435">
    <property type="term" value="P:phosphate ion transmembrane transport"/>
    <property type="evidence" value="ECO:0007669"/>
    <property type="project" value="InterPro"/>
</dbReference>
<evidence type="ECO:0000256" key="2">
    <source>
        <dbReference type="ARBA" id="ARBA00008725"/>
    </source>
</evidence>
<evidence type="ECO:0000256" key="5">
    <source>
        <dbReference type="ARBA" id="ARBA00022592"/>
    </source>
</evidence>
<dbReference type="InterPro" id="IPR005673">
    <property type="entry name" value="ABC_phos-bd_PstS"/>
</dbReference>
<sequence>MKKFALLAPLAAFMLTTSSVSAADFKGSGASFPYSVYQGWIGAYHKATGIEIDYISKGSSAGIKDAVARTVDFAGSDEPLNPTKLAENKLYQFPGVVGAITMSYNMPDTPKLNLSRAAIAGIALGKIEYWDNDVIASANKNVKLPHEKITFVHRADGSGTTFNFTYFLSKISTEWKDTFGVQKDLNWPGDHHIGGKGNTGVATLIKQTPYSIGYVDYADATNNKLQMAVVENKDGSFIKPELKAFQAAAANADLDPKKDFFSVISDPSGKDAYPIVAATFILLPKENVEMNKKITAFYDWSFKNGQELASELGFVPLPEALTTKINGYWTANGIK</sequence>
<dbReference type="GO" id="GO:0042301">
    <property type="term" value="F:phosphate ion binding"/>
    <property type="evidence" value="ECO:0007669"/>
    <property type="project" value="InterPro"/>
</dbReference>
<evidence type="ECO:0000313" key="9">
    <source>
        <dbReference type="EMBL" id="QKF66643.1"/>
    </source>
</evidence>
<dbReference type="SUPFAM" id="SSF53850">
    <property type="entry name" value="Periplasmic binding protein-like II"/>
    <property type="match status" value="1"/>
</dbReference>
<accession>A0AAE7B783</accession>
<dbReference type="RefSeq" id="WP_128358904.1">
    <property type="nucleotide sequence ID" value="NZ_CP053840.1"/>
</dbReference>
<feature type="signal peptide" evidence="7">
    <location>
        <begin position="1"/>
        <end position="22"/>
    </location>
</feature>
<protein>
    <recommendedName>
        <fullName evidence="6">Phosphate-binding protein</fullName>
    </recommendedName>
</protein>
<dbReference type="EMBL" id="CP053840">
    <property type="protein sequence ID" value="QKF66643.1"/>
    <property type="molecule type" value="Genomic_DNA"/>
</dbReference>
<dbReference type="KEGG" id="avp:AVENP_1088"/>
<gene>
    <name evidence="9" type="ORF">AVENP_1088</name>
</gene>
<comment type="similarity">
    <text evidence="2 6">Belongs to the PstS family.</text>
</comment>
<feature type="chain" id="PRO_5042077767" description="Phosphate-binding protein" evidence="7">
    <location>
        <begin position="23"/>
        <end position="335"/>
    </location>
</feature>
<evidence type="ECO:0000256" key="4">
    <source>
        <dbReference type="ARBA" id="ARBA00022448"/>
    </source>
</evidence>
<dbReference type="InterPro" id="IPR050962">
    <property type="entry name" value="Phosphate-bind_PstS"/>
</dbReference>